<accession>A0A2P5I067</accession>
<sequence>MSDVVKAIARLFGPERRPERPDNQAPLAVCSTQVAVTFLAHRRRLDPQYRRWLRDIEQRLRCVLIAHTALLRLESQFGA</sequence>
<evidence type="ECO:0000313" key="2">
    <source>
        <dbReference type="Proteomes" id="UP000094444"/>
    </source>
</evidence>
<protein>
    <submittedName>
        <fullName evidence="1">Uncharacterized protein</fullName>
    </submittedName>
</protein>
<gene>
    <name evidence="1" type="ORF">DHEL01_v205726</name>
</gene>
<keyword evidence="2" id="KW-1185">Reference proteome</keyword>
<dbReference type="Proteomes" id="UP000094444">
    <property type="component" value="Unassembled WGS sequence"/>
</dbReference>
<name>A0A2P5I067_DIAHE</name>
<organism evidence="1 2">
    <name type="scientific">Diaporthe helianthi</name>
    <dbReference type="NCBI Taxonomy" id="158607"/>
    <lineage>
        <taxon>Eukaryota</taxon>
        <taxon>Fungi</taxon>
        <taxon>Dikarya</taxon>
        <taxon>Ascomycota</taxon>
        <taxon>Pezizomycotina</taxon>
        <taxon>Sordariomycetes</taxon>
        <taxon>Sordariomycetidae</taxon>
        <taxon>Diaporthales</taxon>
        <taxon>Diaporthaceae</taxon>
        <taxon>Diaporthe</taxon>
    </lineage>
</organism>
<evidence type="ECO:0000313" key="1">
    <source>
        <dbReference type="EMBL" id="POS75884.1"/>
    </source>
</evidence>
<dbReference type="EMBL" id="MAVT02000432">
    <property type="protein sequence ID" value="POS75884.1"/>
    <property type="molecule type" value="Genomic_DNA"/>
</dbReference>
<reference evidence="1" key="1">
    <citation type="submission" date="2017-09" db="EMBL/GenBank/DDBJ databases">
        <title>Polyketide synthases of a Diaporthe helianthi virulent isolate.</title>
        <authorList>
            <person name="Baroncelli R."/>
        </authorList>
    </citation>
    <scope>NUCLEOTIDE SEQUENCE [LARGE SCALE GENOMIC DNA]</scope>
    <source>
        <strain evidence="1">7/96</strain>
    </source>
</reference>
<proteinExistence type="predicted"/>
<dbReference type="InParanoid" id="A0A2P5I067"/>
<comment type="caution">
    <text evidence="1">The sequence shown here is derived from an EMBL/GenBank/DDBJ whole genome shotgun (WGS) entry which is preliminary data.</text>
</comment>
<dbReference type="AlphaFoldDB" id="A0A2P5I067"/>